<evidence type="ECO:0000313" key="9">
    <source>
        <dbReference type="Proteomes" id="UP000189722"/>
    </source>
</evidence>
<dbReference type="Proteomes" id="UP001383392">
    <property type="component" value="Unassembled WGS sequence"/>
</dbReference>
<name>A0A1S9M129_9MOLU</name>
<feature type="transmembrane region" description="Helical" evidence="6">
    <location>
        <begin position="92"/>
        <end position="114"/>
    </location>
</feature>
<evidence type="ECO:0000256" key="5">
    <source>
        <dbReference type="ARBA" id="ARBA00023136"/>
    </source>
</evidence>
<dbReference type="Proteomes" id="UP000189722">
    <property type="component" value="Unassembled WGS sequence"/>
</dbReference>
<dbReference type="InterPro" id="IPR003740">
    <property type="entry name" value="YitT"/>
</dbReference>
<evidence type="ECO:0000313" key="8">
    <source>
        <dbReference type="EMBL" id="OOP58987.1"/>
    </source>
</evidence>
<dbReference type="InterPro" id="IPR051461">
    <property type="entry name" value="UPF0750_membrane"/>
</dbReference>
<keyword evidence="10" id="KW-1185">Reference proteome</keyword>
<keyword evidence="4 6" id="KW-1133">Transmembrane helix</keyword>
<reference evidence="7 10" key="2">
    <citation type="journal article" date="2023" name="Int. J. Syst. Evol. Microbiol.">
        <title>The observation of taxonomic boundaries for the 16SrII and 16SrXXV phytoplasmas using genome-based delimitation.</title>
        <authorList>
            <person name="Rodrigues Jardim B."/>
            <person name="Tran-Nguyen L.T.T."/>
            <person name="Gambley C."/>
            <person name="Al-Sadi A.M."/>
            <person name="Al-Subhi A.M."/>
            <person name="Foissac X."/>
            <person name="Salar P."/>
            <person name="Cai H."/>
            <person name="Yang J.Y."/>
            <person name="Davis R."/>
            <person name="Jones L."/>
            <person name="Rodoni B."/>
            <person name="Constable F.E."/>
        </authorList>
    </citation>
    <scope>NUCLEOTIDE SEQUENCE [LARGE SCALE GENOMIC DNA]</scope>
    <source>
        <strain evidence="7">BAWM-OMN-P75</strain>
    </source>
</reference>
<dbReference type="OrthoDB" id="386142at2"/>
<organism evidence="8 9">
    <name type="scientific">Candidatus Phytoplasma citri</name>
    <dbReference type="NCBI Taxonomy" id="180978"/>
    <lineage>
        <taxon>Bacteria</taxon>
        <taxon>Bacillati</taxon>
        <taxon>Mycoplasmatota</taxon>
        <taxon>Mollicutes</taxon>
        <taxon>Acholeplasmatales</taxon>
        <taxon>Acholeplasmataceae</taxon>
        <taxon>Candidatus Phytoplasma</taxon>
        <taxon>16SrII (Peanut WB group)</taxon>
    </lineage>
</organism>
<dbReference type="RefSeq" id="WP_078123058.1">
    <property type="nucleotide sequence ID" value="NZ_JAOSJG010000011.1"/>
</dbReference>
<feature type="transmembrane region" description="Helical" evidence="6">
    <location>
        <begin position="179"/>
        <end position="198"/>
    </location>
</feature>
<dbReference type="EMBL" id="MWKN01000041">
    <property type="protein sequence ID" value="OOP58987.1"/>
    <property type="molecule type" value="Genomic_DNA"/>
</dbReference>
<dbReference type="GO" id="GO:0005886">
    <property type="term" value="C:plasma membrane"/>
    <property type="evidence" value="ECO:0007669"/>
    <property type="project" value="UniProtKB-SubCell"/>
</dbReference>
<dbReference type="STRING" id="180978.B2G44_01330"/>
<keyword evidence="2" id="KW-1003">Cell membrane</keyword>
<dbReference type="PANTHER" id="PTHR33545:SF5">
    <property type="entry name" value="UPF0750 MEMBRANE PROTEIN YITT"/>
    <property type="match status" value="1"/>
</dbReference>
<sequence>MNKKPKFYHNNINTWLILILNDIILAITMFVFTLGSKLNIGGTDGLALTSARLCNLFTNNSYFISDKIMIYFMFFYNILAIIMGYKIFGKKFILKSAILAVILMIAMSCLPYILGESTVFLTNLLVWNNEYWRLFIASILGGLLIGFTQANIRKLGFTTGGMDVFQQFLKDVCGMNFKISLFITDGILIFLSSILESFDQINLFNMFSEIMIRIILSLLSIYIIGWIMDKKVKFNLVENNNNLNY</sequence>
<gene>
    <name evidence="8" type="ORF">B2G44_01330</name>
    <name evidence="7" type="ORF">OC712_01485</name>
</gene>
<dbReference type="AlphaFoldDB" id="A0A1S9M129"/>
<evidence type="ECO:0000256" key="6">
    <source>
        <dbReference type="SAM" id="Phobius"/>
    </source>
</evidence>
<proteinExistence type="predicted"/>
<evidence type="ECO:0000313" key="7">
    <source>
        <dbReference type="EMBL" id="MEK0309149.1"/>
    </source>
</evidence>
<feature type="transmembrane region" description="Helical" evidence="6">
    <location>
        <begin position="12"/>
        <end position="34"/>
    </location>
</feature>
<keyword evidence="5 6" id="KW-0472">Membrane</keyword>
<dbReference type="EMBL" id="JAOSJG010000011">
    <property type="protein sequence ID" value="MEK0309149.1"/>
    <property type="molecule type" value="Genomic_DNA"/>
</dbReference>
<protein>
    <submittedName>
        <fullName evidence="7">YitT family protein</fullName>
    </submittedName>
</protein>
<reference evidence="8 9" key="1">
    <citation type="submission" date="2017-02" db="EMBL/GenBank/DDBJ databases">
        <title>A draft genome of 'Candidatus Phytoplasma aurantifolia' the agent of the witches-broom disease of lime.</title>
        <authorList>
            <person name="Foissac X."/>
            <person name="Carle P."/>
        </authorList>
    </citation>
    <scope>NUCLEOTIDE SEQUENCE [LARGE SCALE GENOMIC DNA]</scope>
    <source>
        <strain evidence="8 9">WBDL</strain>
    </source>
</reference>
<evidence type="ECO:0000256" key="3">
    <source>
        <dbReference type="ARBA" id="ARBA00022692"/>
    </source>
</evidence>
<accession>A0A1S9M129</accession>
<comment type="caution">
    <text evidence="8">The sequence shown here is derived from an EMBL/GenBank/DDBJ whole genome shotgun (WGS) entry which is preliminary data.</text>
</comment>
<evidence type="ECO:0000313" key="10">
    <source>
        <dbReference type="Proteomes" id="UP001383392"/>
    </source>
</evidence>
<feature type="transmembrane region" description="Helical" evidence="6">
    <location>
        <begin position="68"/>
        <end position="85"/>
    </location>
</feature>
<feature type="transmembrane region" description="Helical" evidence="6">
    <location>
        <begin position="134"/>
        <end position="152"/>
    </location>
</feature>
<feature type="transmembrane region" description="Helical" evidence="6">
    <location>
        <begin position="210"/>
        <end position="228"/>
    </location>
</feature>
<dbReference type="PANTHER" id="PTHR33545">
    <property type="entry name" value="UPF0750 MEMBRANE PROTEIN YITT-RELATED"/>
    <property type="match status" value="1"/>
</dbReference>
<evidence type="ECO:0000256" key="4">
    <source>
        <dbReference type="ARBA" id="ARBA00022989"/>
    </source>
</evidence>
<evidence type="ECO:0000256" key="2">
    <source>
        <dbReference type="ARBA" id="ARBA00022475"/>
    </source>
</evidence>
<keyword evidence="3 6" id="KW-0812">Transmembrane</keyword>
<evidence type="ECO:0000256" key="1">
    <source>
        <dbReference type="ARBA" id="ARBA00004651"/>
    </source>
</evidence>
<comment type="subcellular location">
    <subcellularLocation>
        <location evidence="1">Cell membrane</location>
        <topology evidence="1">Multi-pass membrane protein</topology>
    </subcellularLocation>
</comment>
<dbReference type="Pfam" id="PF02588">
    <property type="entry name" value="YitT_membrane"/>
    <property type="match status" value="1"/>
</dbReference>